<feature type="domain" description="IclR-ED" evidence="5">
    <location>
        <begin position="161"/>
        <end position="338"/>
    </location>
</feature>
<accession>A0A367FH79</accession>
<keyword evidence="3" id="KW-0804">Transcription</keyword>
<sequence length="338" mass="37296">MQRVWLPNIGSTGRRVKGVTCDEAQRTWPLRPVRPEIRTRPSPERGMICCPERNTSQRVARPRHVEKIPRTRSVQDLGKERIISMPDKRSEDNSDLGSMSHIRRGLMVLEQLATRSATAAEVGRLVNVNRSSALRILGDLVDAGYVARDDATKEFTLRPERFYGLIVNHPAHEQLIEKVGPLLKRLTGETGEASLFAAPANDNMVYVQYQPSPEVLTLRERVGTVRPIHCSAVGRAYLSTLDGNALDEVLGTLNYSGGTEHAPKGPLELRQRVEKARSVGFALDIDETLVGASCVAAPLNHNGRCIGSIALSGPTSRMPQNRLVEIGAFLLHELTHTL</sequence>
<dbReference type="InterPro" id="IPR005471">
    <property type="entry name" value="Tscrpt_reg_IclR_N"/>
</dbReference>
<dbReference type="SUPFAM" id="SSF55781">
    <property type="entry name" value="GAF domain-like"/>
    <property type="match status" value="1"/>
</dbReference>
<dbReference type="EMBL" id="QOIL01000012">
    <property type="protein sequence ID" value="RCG28970.1"/>
    <property type="molecule type" value="Genomic_DNA"/>
</dbReference>
<evidence type="ECO:0000313" key="7">
    <source>
        <dbReference type="Proteomes" id="UP000253094"/>
    </source>
</evidence>
<dbReference type="SUPFAM" id="SSF46785">
    <property type="entry name" value="Winged helix' DNA-binding domain"/>
    <property type="match status" value="1"/>
</dbReference>
<feature type="domain" description="HTH iclR-type" evidence="4">
    <location>
        <begin position="99"/>
        <end position="159"/>
    </location>
</feature>
<dbReference type="GO" id="GO:0003700">
    <property type="term" value="F:DNA-binding transcription factor activity"/>
    <property type="evidence" value="ECO:0007669"/>
    <property type="project" value="TreeGrafter"/>
</dbReference>
<dbReference type="Pfam" id="PF09339">
    <property type="entry name" value="HTH_IclR"/>
    <property type="match status" value="1"/>
</dbReference>
<reference evidence="6 7" key="1">
    <citation type="submission" date="2018-06" db="EMBL/GenBank/DDBJ databases">
        <title>Sphaerisporangium craniellae sp. nov., isolated from a marine sponge in the South China Sea.</title>
        <authorList>
            <person name="Li L."/>
        </authorList>
    </citation>
    <scope>NUCLEOTIDE SEQUENCE [LARGE SCALE GENOMIC DNA]</scope>
    <source>
        <strain evidence="6 7">CCTCC AA 208026</strain>
    </source>
</reference>
<dbReference type="InterPro" id="IPR014757">
    <property type="entry name" value="Tscrpt_reg_IclR_C"/>
</dbReference>
<evidence type="ECO:0000313" key="6">
    <source>
        <dbReference type="EMBL" id="RCG28970.1"/>
    </source>
</evidence>
<dbReference type="InterPro" id="IPR029016">
    <property type="entry name" value="GAF-like_dom_sf"/>
</dbReference>
<evidence type="ECO:0000256" key="2">
    <source>
        <dbReference type="ARBA" id="ARBA00023125"/>
    </source>
</evidence>
<dbReference type="SMART" id="SM00346">
    <property type="entry name" value="HTH_ICLR"/>
    <property type="match status" value="1"/>
</dbReference>
<evidence type="ECO:0000256" key="1">
    <source>
        <dbReference type="ARBA" id="ARBA00023015"/>
    </source>
</evidence>
<keyword evidence="7" id="KW-1185">Reference proteome</keyword>
<dbReference type="AlphaFoldDB" id="A0A367FH79"/>
<dbReference type="PANTHER" id="PTHR30136:SF35">
    <property type="entry name" value="HTH-TYPE TRANSCRIPTIONAL REGULATOR RV1719"/>
    <property type="match status" value="1"/>
</dbReference>
<dbReference type="GO" id="GO:0003677">
    <property type="term" value="F:DNA binding"/>
    <property type="evidence" value="ECO:0007669"/>
    <property type="project" value="UniProtKB-KW"/>
</dbReference>
<dbReference type="PROSITE" id="PS51077">
    <property type="entry name" value="HTH_ICLR"/>
    <property type="match status" value="1"/>
</dbReference>
<evidence type="ECO:0000256" key="3">
    <source>
        <dbReference type="ARBA" id="ARBA00023163"/>
    </source>
</evidence>
<dbReference type="GO" id="GO:0045892">
    <property type="term" value="P:negative regulation of DNA-templated transcription"/>
    <property type="evidence" value="ECO:0007669"/>
    <property type="project" value="TreeGrafter"/>
</dbReference>
<evidence type="ECO:0000259" key="4">
    <source>
        <dbReference type="PROSITE" id="PS51077"/>
    </source>
</evidence>
<dbReference type="InterPro" id="IPR036388">
    <property type="entry name" value="WH-like_DNA-bd_sf"/>
</dbReference>
<dbReference type="Gene3D" id="1.10.10.10">
    <property type="entry name" value="Winged helix-like DNA-binding domain superfamily/Winged helix DNA-binding domain"/>
    <property type="match status" value="1"/>
</dbReference>
<dbReference type="PROSITE" id="PS51078">
    <property type="entry name" value="ICLR_ED"/>
    <property type="match status" value="1"/>
</dbReference>
<name>A0A367FH79_9ACTN</name>
<dbReference type="InterPro" id="IPR036390">
    <property type="entry name" value="WH_DNA-bd_sf"/>
</dbReference>
<dbReference type="InterPro" id="IPR050707">
    <property type="entry name" value="HTH_MetabolicPath_Reg"/>
</dbReference>
<proteinExistence type="predicted"/>
<protein>
    <submittedName>
        <fullName evidence="6">IclR family transcriptional regulator</fullName>
    </submittedName>
</protein>
<dbReference type="Pfam" id="PF01614">
    <property type="entry name" value="IclR_C"/>
    <property type="match status" value="1"/>
</dbReference>
<keyword evidence="1" id="KW-0805">Transcription regulation</keyword>
<evidence type="ECO:0000259" key="5">
    <source>
        <dbReference type="PROSITE" id="PS51078"/>
    </source>
</evidence>
<dbReference type="OrthoDB" id="7274111at2"/>
<keyword evidence="2" id="KW-0238">DNA-binding</keyword>
<dbReference type="PANTHER" id="PTHR30136">
    <property type="entry name" value="HELIX-TURN-HELIX TRANSCRIPTIONAL REGULATOR, ICLR FAMILY"/>
    <property type="match status" value="1"/>
</dbReference>
<comment type="caution">
    <text evidence="6">The sequence shown here is derived from an EMBL/GenBank/DDBJ whole genome shotgun (WGS) entry which is preliminary data.</text>
</comment>
<gene>
    <name evidence="6" type="ORF">DQ384_21645</name>
</gene>
<dbReference type="Proteomes" id="UP000253094">
    <property type="component" value="Unassembled WGS sequence"/>
</dbReference>
<organism evidence="6 7">
    <name type="scientific">Sphaerisporangium album</name>
    <dbReference type="NCBI Taxonomy" id="509200"/>
    <lineage>
        <taxon>Bacteria</taxon>
        <taxon>Bacillati</taxon>
        <taxon>Actinomycetota</taxon>
        <taxon>Actinomycetes</taxon>
        <taxon>Streptosporangiales</taxon>
        <taxon>Streptosporangiaceae</taxon>
        <taxon>Sphaerisporangium</taxon>
    </lineage>
</organism>
<dbReference type="Gene3D" id="3.30.450.40">
    <property type="match status" value="1"/>
</dbReference>